<feature type="compositionally biased region" description="Basic and acidic residues" evidence="2">
    <location>
        <begin position="59"/>
        <end position="71"/>
    </location>
</feature>
<dbReference type="NCBIfam" id="TIGR00350">
    <property type="entry name" value="lytR_cpsA_psr"/>
    <property type="match status" value="1"/>
</dbReference>
<sequence>MDRDRRKSRYQRQNPDEIAKGSRRRSRGGYEEDYTPHYSSQNRQNNQNNYTASSAGSENRFRVKRSSDAYRDQSFAGEKTHRKMPDPRNEMGGDFSGKQKGNHKKKHMVGRVLAIIQGGLSIVVLGFLLLLDILPIRYIAIAAVLLLILWVFAYFSQFTRGTHIAGKVESVILCVVLAVGSYYLFVTNSFLGAITGTTTQVDNIVIAVLADDPAQTLADAADYTFGIQTTIDRENVDKTIEQINENLGKEITTAGYDGIQAQINALYNGEVGAIIYNEAFNGNIVEEFPTFNDDIRVLDNVKIETQVQVAASDKKVTKEPFTIYISGNDAYGTISSNGRSDVNILATVNPETKQIILTTTPRDYYVEFPGVTNGQLDKLTHAGIYGVDCSMRTLEEIYGINIDYYVKVNFTSLVNIVDQLGGVEVYSDYSFTSFDGKTFQQGYNYMDGETALSFARERKSLAGGDNQRGKNQQAVLTALIQKAMSPAILTNYTGLLSSLTGNFETNMSMNDITELIKMQLDDGSEWNIVSQSVVGSDGNDYCYSLNDTAYVMIPDQASVQAASDKINQVLNGQVVSTDDASETETQPAY</sequence>
<keyword evidence="3" id="KW-0472">Membrane</keyword>
<evidence type="ECO:0000256" key="1">
    <source>
        <dbReference type="ARBA" id="ARBA00006068"/>
    </source>
</evidence>
<dbReference type="PANTHER" id="PTHR33392:SF6">
    <property type="entry name" value="POLYISOPRENYL-TEICHOIC ACID--PEPTIDOGLYCAN TEICHOIC ACID TRANSFERASE TAGU"/>
    <property type="match status" value="1"/>
</dbReference>
<feature type="domain" description="Cell envelope-related transcriptional attenuator" evidence="4">
    <location>
        <begin position="339"/>
        <end position="484"/>
    </location>
</feature>
<dbReference type="Gene3D" id="3.40.630.190">
    <property type="entry name" value="LCP protein"/>
    <property type="match status" value="1"/>
</dbReference>
<evidence type="ECO:0000256" key="3">
    <source>
        <dbReference type="SAM" id="Phobius"/>
    </source>
</evidence>
<dbReference type="RefSeq" id="WP_183771188.1">
    <property type="nucleotide sequence ID" value="NZ_JACHFW010000001.1"/>
</dbReference>
<evidence type="ECO:0000313" key="5">
    <source>
        <dbReference type="EMBL" id="MBB5263455.1"/>
    </source>
</evidence>
<feature type="transmembrane region" description="Helical" evidence="3">
    <location>
        <begin position="168"/>
        <end position="185"/>
    </location>
</feature>
<dbReference type="Pfam" id="PF03816">
    <property type="entry name" value="LytR_cpsA_psr"/>
    <property type="match status" value="1"/>
</dbReference>
<feature type="region of interest" description="Disordered" evidence="2">
    <location>
        <begin position="1"/>
        <end position="102"/>
    </location>
</feature>
<dbReference type="AlphaFoldDB" id="A0A7W8M3V9"/>
<keyword evidence="6" id="KW-1185">Reference proteome</keyword>
<protein>
    <submittedName>
        <fullName evidence="5">LCP family protein required for cell wall assembly</fullName>
    </submittedName>
</protein>
<dbReference type="PANTHER" id="PTHR33392">
    <property type="entry name" value="POLYISOPRENYL-TEICHOIC ACID--PEPTIDOGLYCAN TEICHOIC ACID TRANSFERASE TAGU"/>
    <property type="match status" value="1"/>
</dbReference>
<evidence type="ECO:0000256" key="2">
    <source>
        <dbReference type="SAM" id="MobiDB-lite"/>
    </source>
</evidence>
<feature type="compositionally biased region" description="Basic residues" evidence="2">
    <location>
        <begin position="1"/>
        <end position="10"/>
    </location>
</feature>
<keyword evidence="3" id="KW-1133">Transmembrane helix</keyword>
<feature type="transmembrane region" description="Helical" evidence="3">
    <location>
        <begin position="136"/>
        <end position="156"/>
    </location>
</feature>
<evidence type="ECO:0000313" key="6">
    <source>
        <dbReference type="Proteomes" id="UP000543642"/>
    </source>
</evidence>
<reference evidence="5 6" key="1">
    <citation type="submission" date="2020-08" db="EMBL/GenBank/DDBJ databases">
        <title>Genomic Encyclopedia of Type Strains, Phase IV (KMG-IV): sequencing the most valuable type-strain genomes for metagenomic binning, comparative biology and taxonomic classification.</title>
        <authorList>
            <person name="Goeker M."/>
        </authorList>
    </citation>
    <scope>NUCLEOTIDE SEQUENCE [LARGE SCALE GENOMIC DNA]</scope>
    <source>
        <strain evidence="5 6">DSM 106146</strain>
    </source>
</reference>
<comment type="similarity">
    <text evidence="1">Belongs to the LytR/CpsA/Psr (LCP) family.</text>
</comment>
<gene>
    <name evidence="5" type="ORF">HNP82_000549</name>
</gene>
<accession>A0A7W8M3V9</accession>
<dbReference type="Gene3D" id="3.40.190.10">
    <property type="entry name" value="Periplasmic binding protein-like II"/>
    <property type="match status" value="1"/>
</dbReference>
<name>A0A7W8M3V9_9FIRM</name>
<comment type="caution">
    <text evidence="5">The sequence shown here is derived from an EMBL/GenBank/DDBJ whole genome shotgun (WGS) entry which is preliminary data.</text>
</comment>
<keyword evidence="3" id="KW-0812">Transmembrane</keyword>
<dbReference type="InterPro" id="IPR050922">
    <property type="entry name" value="LytR/CpsA/Psr_CW_biosynth"/>
</dbReference>
<dbReference type="EMBL" id="JACHFW010000001">
    <property type="protein sequence ID" value="MBB5263455.1"/>
    <property type="molecule type" value="Genomic_DNA"/>
</dbReference>
<evidence type="ECO:0000259" key="4">
    <source>
        <dbReference type="Pfam" id="PF03816"/>
    </source>
</evidence>
<dbReference type="InterPro" id="IPR004474">
    <property type="entry name" value="LytR_CpsA_psr"/>
</dbReference>
<dbReference type="Proteomes" id="UP000543642">
    <property type="component" value="Unassembled WGS sequence"/>
</dbReference>
<feature type="transmembrane region" description="Helical" evidence="3">
    <location>
        <begin position="108"/>
        <end position="130"/>
    </location>
</feature>
<dbReference type="SUPFAM" id="SSF53850">
    <property type="entry name" value="Periplasmic binding protein-like II"/>
    <property type="match status" value="1"/>
</dbReference>
<proteinExistence type="inferred from homology"/>
<organism evidence="5 6">
    <name type="scientific">Catenibacillus scindens</name>
    <dbReference type="NCBI Taxonomy" id="673271"/>
    <lineage>
        <taxon>Bacteria</taxon>
        <taxon>Bacillati</taxon>
        <taxon>Bacillota</taxon>
        <taxon>Clostridia</taxon>
        <taxon>Lachnospirales</taxon>
        <taxon>Lachnospiraceae</taxon>
        <taxon>Catenibacillus</taxon>
    </lineage>
</organism>